<evidence type="ECO:0000256" key="4">
    <source>
        <dbReference type="ARBA" id="ARBA00022989"/>
    </source>
</evidence>
<feature type="compositionally biased region" description="Low complexity" evidence="6">
    <location>
        <begin position="393"/>
        <end position="413"/>
    </location>
</feature>
<evidence type="ECO:0000256" key="5">
    <source>
        <dbReference type="ARBA" id="ARBA00023136"/>
    </source>
</evidence>
<proteinExistence type="predicted"/>
<dbReference type="Pfam" id="PF03631">
    <property type="entry name" value="Virul_fac_BrkB"/>
    <property type="match status" value="1"/>
</dbReference>
<dbReference type="OrthoDB" id="3229302at2"/>
<name>A0A371NQG6_9MICO</name>
<dbReference type="AlphaFoldDB" id="A0A371NQG6"/>
<evidence type="ECO:0000256" key="7">
    <source>
        <dbReference type="SAM" id="Phobius"/>
    </source>
</evidence>
<keyword evidence="4 7" id="KW-1133">Transmembrane helix</keyword>
<keyword evidence="9" id="KW-1185">Reference proteome</keyword>
<accession>A0A371NQG6</accession>
<gene>
    <name evidence="8" type="ORF">DY023_15540</name>
</gene>
<feature type="transmembrane region" description="Helical" evidence="7">
    <location>
        <begin position="286"/>
        <end position="316"/>
    </location>
</feature>
<feature type="transmembrane region" description="Helical" evidence="7">
    <location>
        <begin position="58"/>
        <end position="88"/>
    </location>
</feature>
<dbReference type="InterPro" id="IPR017039">
    <property type="entry name" value="Virul_fac_BrkB"/>
</dbReference>
<evidence type="ECO:0000313" key="8">
    <source>
        <dbReference type="EMBL" id="REJ04416.1"/>
    </source>
</evidence>
<comment type="subcellular location">
    <subcellularLocation>
        <location evidence="1">Cell membrane</location>
        <topology evidence="1">Multi-pass membrane protein</topology>
    </subcellularLocation>
</comment>
<keyword evidence="5 7" id="KW-0472">Membrane</keyword>
<organism evidence="8 9">
    <name type="scientific">Microbacterium bovistercoris</name>
    <dbReference type="NCBI Taxonomy" id="2293570"/>
    <lineage>
        <taxon>Bacteria</taxon>
        <taxon>Bacillati</taxon>
        <taxon>Actinomycetota</taxon>
        <taxon>Actinomycetes</taxon>
        <taxon>Micrococcales</taxon>
        <taxon>Microbacteriaceae</taxon>
        <taxon>Microbacterium</taxon>
    </lineage>
</organism>
<dbReference type="EMBL" id="QUAB01000047">
    <property type="protein sequence ID" value="REJ04416.1"/>
    <property type="molecule type" value="Genomic_DNA"/>
</dbReference>
<evidence type="ECO:0000256" key="3">
    <source>
        <dbReference type="ARBA" id="ARBA00022692"/>
    </source>
</evidence>
<evidence type="ECO:0000256" key="1">
    <source>
        <dbReference type="ARBA" id="ARBA00004651"/>
    </source>
</evidence>
<reference evidence="8 9" key="1">
    <citation type="submission" date="2018-08" db="EMBL/GenBank/DDBJ databases">
        <title>Isolation, diversity and antifungal activity of Actinobacteria from cow dung.</title>
        <authorList>
            <person name="Ling L."/>
        </authorList>
    </citation>
    <scope>NUCLEOTIDE SEQUENCE [LARGE SCALE GENOMIC DNA]</scope>
    <source>
        <strain evidence="8 9">NEAU-LLE</strain>
    </source>
</reference>
<dbReference type="Proteomes" id="UP000262172">
    <property type="component" value="Unassembled WGS sequence"/>
</dbReference>
<evidence type="ECO:0000313" key="9">
    <source>
        <dbReference type="Proteomes" id="UP000262172"/>
    </source>
</evidence>
<protein>
    <submittedName>
        <fullName evidence="8">YihY/virulence factor BrkB family protein</fullName>
    </submittedName>
</protein>
<sequence length="413" mass="44916">MAADAAREEQHLRQRWESTQESLRERFDEPISRATRITQRTLAWFPVRVWRNFLQHEGFLLAAGISYQTLFAAFAAIYVVFAIVGIWLGGSEEAVDALVDIINAYIPGLISDNGIATQAQVQEIANSMSGTLGITGAIAVGALLWTAIGAISFARRAVRGVFGIAPDRRNYFLLKSLDLLAAIVFGAGLLVGTALGALGTWALTIVFDLVGMQDSSFLLQTGVWIVGVSVLYAVNTALMAGLFRFLTGTRLTWRRIVPGSLVGAAATTLLQLGFGLFLSYSPSNPLLVTFTVFIVLLLWFRLIGIVLLVAASWIAVAAHDNHVPLIPQTEAQRLAKEHQALLLAAQVRLRTAQDDRESAPWYRRWAADRAVRDAEDELQQVKDAAPPPPQKRGLLAPAAPKGDAAGGDVRPRR</sequence>
<feature type="transmembrane region" description="Helical" evidence="7">
    <location>
        <begin position="223"/>
        <end position="247"/>
    </location>
</feature>
<dbReference type="GO" id="GO:0005886">
    <property type="term" value="C:plasma membrane"/>
    <property type="evidence" value="ECO:0007669"/>
    <property type="project" value="UniProtKB-SubCell"/>
</dbReference>
<evidence type="ECO:0000256" key="2">
    <source>
        <dbReference type="ARBA" id="ARBA00022475"/>
    </source>
</evidence>
<feature type="region of interest" description="Disordered" evidence="6">
    <location>
        <begin position="374"/>
        <end position="413"/>
    </location>
</feature>
<evidence type="ECO:0000256" key="6">
    <source>
        <dbReference type="SAM" id="MobiDB-lite"/>
    </source>
</evidence>
<feature type="transmembrane region" description="Helical" evidence="7">
    <location>
        <begin position="259"/>
        <end position="280"/>
    </location>
</feature>
<feature type="transmembrane region" description="Helical" evidence="7">
    <location>
        <begin position="179"/>
        <end position="203"/>
    </location>
</feature>
<dbReference type="PANTHER" id="PTHR30213:SF1">
    <property type="entry name" value="INNER MEMBRANE PROTEIN YHJD"/>
    <property type="match status" value="1"/>
</dbReference>
<comment type="caution">
    <text evidence="8">The sequence shown here is derived from an EMBL/GenBank/DDBJ whole genome shotgun (WGS) entry which is preliminary data.</text>
</comment>
<dbReference type="PANTHER" id="PTHR30213">
    <property type="entry name" value="INNER MEMBRANE PROTEIN YHJD"/>
    <property type="match status" value="1"/>
</dbReference>
<keyword evidence="2" id="KW-1003">Cell membrane</keyword>
<feature type="transmembrane region" description="Helical" evidence="7">
    <location>
        <begin position="134"/>
        <end position="158"/>
    </location>
</feature>
<keyword evidence="3 7" id="KW-0812">Transmembrane</keyword>